<accession>A0A134AI89</accession>
<protein>
    <recommendedName>
        <fullName evidence="1">Regulatory protein YycH-like domain-containing protein</fullName>
    </recommendedName>
</protein>
<sequence length="279" mass="32101">MNWHKAKTVLLIALLLTDLFLAGVLLLDQRRISPKEDSAAFHRETEKLLKKSGITLVASIPKDGEKLPILDVEYEHDTADHWNERMFRGKGKITADRDQLLTIEGIHAKLKITDNRRIIYTADHTSNRSLEKKEAEQVAKRFLEERKFSTRDMQLVTADQEGNRWRLTYTCMYNDRHMESTYTEIDILGDAVVKMDRLWVNVIAETDSEKALPLASQSLLRLLSHESLKGRTIEAIDPCYYFNLEDQGSVENLSHATRGYSTVAWRMVLDGGEELVLLR</sequence>
<comment type="caution">
    <text evidence="2">The sequence shown here is derived from an EMBL/GenBank/DDBJ whole genome shotgun (WGS) entry which is preliminary data.</text>
</comment>
<dbReference type="PATRIC" id="fig|755172.3.peg.511"/>
<gene>
    <name evidence="2" type="ORF">HMPREF1863_00536</name>
</gene>
<dbReference type="OrthoDB" id="2388036at2"/>
<reference evidence="3" key="1">
    <citation type="submission" date="2016-01" db="EMBL/GenBank/DDBJ databases">
        <authorList>
            <person name="Mitreva M."/>
            <person name="Pepin K.H."/>
            <person name="Mihindukulasuriya K.A."/>
            <person name="Fulton R."/>
            <person name="Fronick C."/>
            <person name="O'Laughlin M."/>
            <person name="Miner T."/>
            <person name="Herter B."/>
            <person name="Rosa B.A."/>
            <person name="Cordes M."/>
            <person name="Tomlinson C."/>
            <person name="Wollam A."/>
            <person name="Palsikar V.B."/>
            <person name="Mardis E.R."/>
            <person name="Wilson R.K."/>
        </authorList>
    </citation>
    <scope>NUCLEOTIDE SEQUENCE [LARGE SCALE GENOMIC DNA]</scope>
    <source>
        <strain evidence="3">DNF00729</strain>
    </source>
</reference>
<dbReference type="RefSeq" id="WP_068367068.1">
    <property type="nucleotide sequence ID" value="NZ_CAIJCT010000016.1"/>
</dbReference>
<dbReference type="STRING" id="755172.HMPREF1863_00536"/>
<dbReference type="Proteomes" id="UP000070442">
    <property type="component" value="Unassembled WGS sequence"/>
</dbReference>
<evidence type="ECO:0000313" key="3">
    <source>
        <dbReference type="Proteomes" id="UP000070442"/>
    </source>
</evidence>
<dbReference type="InterPro" id="IPR018604">
    <property type="entry name" value="YycI-like"/>
</dbReference>
<evidence type="ECO:0000313" key="2">
    <source>
        <dbReference type="EMBL" id="KXB67349.1"/>
    </source>
</evidence>
<dbReference type="Pfam" id="PF09648">
    <property type="entry name" value="YycI"/>
    <property type="match status" value="1"/>
</dbReference>
<dbReference type="EMBL" id="LSDG01000019">
    <property type="protein sequence ID" value="KXB67349.1"/>
    <property type="molecule type" value="Genomic_DNA"/>
</dbReference>
<evidence type="ECO:0000259" key="1">
    <source>
        <dbReference type="Pfam" id="PF09648"/>
    </source>
</evidence>
<keyword evidence="3" id="KW-1185">Reference proteome</keyword>
<proteinExistence type="predicted"/>
<dbReference type="GO" id="GO:0016020">
    <property type="term" value="C:membrane"/>
    <property type="evidence" value="ECO:0007669"/>
    <property type="project" value="InterPro"/>
</dbReference>
<dbReference type="AlphaFoldDB" id="A0A134AI89"/>
<organism evidence="2 3">
    <name type="scientific">Aedoeadaptatus coxii</name>
    <dbReference type="NCBI Taxonomy" id="755172"/>
    <lineage>
        <taxon>Bacteria</taxon>
        <taxon>Bacillati</taxon>
        <taxon>Bacillota</taxon>
        <taxon>Tissierellia</taxon>
        <taxon>Tissierellales</taxon>
        <taxon>Peptoniphilaceae</taxon>
        <taxon>Aedoeadaptatus</taxon>
    </lineage>
</organism>
<name>A0A134AI89_9FIRM</name>
<feature type="domain" description="Regulatory protein YycH-like" evidence="1">
    <location>
        <begin position="44"/>
        <end position="247"/>
    </location>
</feature>